<dbReference type="Proteomes" id="UP000215127">
    <property type="component" value="Chromosome 7"/>
</dbReference>
<gene>
    <name evidence="2" type="ORF">ZT3D7_G7867</name>
</gene>
<sequence length="380" mass="41776">MVANFPNKSDKNSRRRAPTFSNLAYLRRTMAAQGLMPASARASTVRPRAVGTIVRVNATQTPPSSDAATLTRLRAQAQALRAVIDRRQAQIEALRRQAQIGALRRQAQIDALTRQVADTAARIMQLRQAGITPTAQPNELNIQTRLGAIAERIPALKPLVDGIRARVEKLRTIPADHRPLYHEEFRANFVQIQQVMHMAARHDIARANAAFQAAAAARAASSAAAVYRAGSGAQTAVPAARRSLPGQGLRLTFAMVPFDSVPLTTQCEALDKAFGNAPSTQNGTATVMTPRPFRFTIEILTAADTWTVQKAGFVPDLAAAQEMKTKAVRQFLEHAVKSADAWRKNEAVRMSRMPFWVEIDVRIINENGQMLKRRKQVARI</sequence>
<name>A0A1X7RZ50_ZYMT9</name>
<keyword evidence="1" id="KW-0175">Coiled coil</keyword>
<evidence type="ECO:0000313" key="2">
    <source>
        <dbReference type="EMBL" id="SMQ52714.1"/>
    </source>
</evidence>
<dbReference type="Gene3D" id="1.10.287.1490">
    <property type="match status" value="1"/>
</dbReference>
<proteinExistence type="predicted"/>
<reference evidence="2 3" key="1">
    <citation type="submission" date="2016-06" db="EMBL/GenBank/DDBJ databases">
        <authorList>
            <person name="Kjaerup R.B."/>
            <person name="Dalgaard T.S."/>
            <person name="Juul-Madsen H.R."/>
        </authorList>
    </citation>
    <scope>NUCLEOTIDE SEQUENCE [LARGE SCALE GENOMIC DNA]</scope>
</reference>
<accession>A0A1X7RZ50</accession>
<organism evidence="2 3">
    <name type="scientific">Zymoseptoria tritici (strain ST99CH_3D7)</name>
    <dbReference type="NCBI Taxonomy" id="1276538"/>
    <lineage>
        <taxon>Eukaryota</taxon>
        <taxon>Fungi</taxon>
        <taxon>Dikarya</taxon>
        <taxon>Ascomycota</taxon>
        <taxon>Pezizomycotina</taxon>
        <taxon>Dothideomycetes</taxon>
        <taxon>Dothideomycetidae</taxon>
        <taxon>Mycosphaerellales</taxon>
        <taxon>Mycosphaerellaceae</taxon>
        <taxon>Zymoseptoria</taxon>
    </lineage>
</organism>
<dbReference type="EMBL" id="LT853698">
    <property type="protein sequence ID" value="SMQ52714.1"/>
    <property type="molecule type" value="Genomic_DNA"/>
</dbReference>
<keyword evidence="3" id="KW-1185">Reference proteome</keyword>
<evidence type="ECO:0000256" key="1">
    <source>
        <dbReference type="SAM" id="Coils"/>
    </source>
</evidence>
<protein>
    <submittedName>
        <fullName evidence="2">Uncharacterized protein</fullName>
    </submittedName>
</protein>
<evidence type="ECO:0000313" key="3">
    <source>
        <dbReference type="Proteomes" id="UP000215127"/>
    </source>
</evidence>
<dbReference type="AlphaFoldDB" id="A0A1X7RZ50"/>
<feature type="coiled-coil region" evidence="1">
    <location>
        <begin position="70"/>
        <end position="129"/>
    </location>
</feature>